<feature type="chain" id="PRO_5015183785" description="chitinase" evidence="13">
    <location>
        <begin position="23"/>
        <end position="488"/>
    </location>
</feature>
<dbReference type="GO" id="GO:0005576">
    <property type="term" value="C:extracellular region"/>
    <property type="evidence" value="ECO:0007669"/>
    <property type="project" value="InterPro"/>
</dbReference>
<dbReference type="GO" id="GO:0008843">
    <property type="term" value="F:endochitinase activity"/>
    <property type="evidence" value="ECO:0007669"/>
    <property type="project" value="UniProtKB-EC"/>
</dbReference>
<dbReference type="SUPFAM" id="SSF54556">
    <property type="entry name" value="Chitinase insertion domain"/>
    <property type="match status" value="1"/>
</dbReference>
<evidence type="ECO:0000256" key="7">
    <source>
        <dbReference type="ARBA" id="ARBA00023024"/>
    </source>
</evidence>
<evidence type="ECO:0000256" key="10">
    <source>
        <dbReference type="ARBA" id="ARBA00023295"/>
    </source>
</evidence>
<feature type="domain" description="Chitin-binding type-2" evidence="14">
    <location>
        <begin position="432"/>
        <end position="487"/>
    </location>
</feature>
<dbReference type="CDD" id="cd02872">
    <property type="entry name" value="GH18_chitolectin_chitotriosidase"/>
    <property type="match status" value="1"/>
</dbReference>
<evidence type="ECO:0000256" key="6">
    <source>
        <dbReference type="ARBA" id="ARBA00022801"/>
    </source>
</evidence>
<dbReference type="InterPro" id="IPR017853">
    <property type="entry name" value="GH"/>
</dbReference>
<dbReference type="Pfam" id="PF00704">
    <property type="entry name" value="Glyco_hydro_18"/>
    <property type="match status" value="1"/>
</dbReference>
<dbReference type="PROSITE" id="PS01095">
    <property type="entry name" value="GH18_1"/>
    <property type="match status" value="1"/>
</dbReference>
<dbReference type="PROSITE" id="PS50940">
    <property type="entry name" value="CHIT_BIND_II"/>
    <property type="match status" value="1"/>
</dbReference>
<dbReference type="Pfam" id="PF01607">
    <property type="entry name" value="CBM_14"/>
    <property type="match status" value="1"/>
</dbReference>
<evidence type="ECO:0000256" key="1">
    <source>
        <dbReference type="ARBA" id="ARBA00000822"/>
    </source>
</evidence>
<protein>
    <recommendedName>
        <fullName evidence="3">chitinase</fullName>
        <ecNumber evidence="3">3.2.1.14</ecNumber>
    </recommendedName>
</protein>
<keyword evidence="5 13" id="KW-0732">Signal</keyword>
<dbReference type="PANTHER" id="PTHR11177">
    <property type="entry name" value="CHITINASE"/>
    <property type="match status" value="1"/>
</dbReference>
<dbReference type="PROSITE" id="PS51910">
    <property type="entry name" value="GH18_2"/>
    <property type="match status" value="1"/>
</dbReference>
<dbReference type="InterPro" id="IPR011583">
    <property type="entry name" value="Chitinase_II/V-like_cat"/>
</dbReference>
<keyword evidence="7" id="KW-0146">Chitin degradation</keyword>
<keyword evidence="11" id="KW-0624">Polysaccharide degradation</keyword>
<dbReference type="AlphaFoldDB" id="A0A2P0PAT3"/>
<dbReference type="EC" id="3.2.1.14" evidence="3"/>
<evidence type="ECO:0000259" key="15">
    <source>
        <dbReference type="PROSITE" id="PS51910"/>
    </source>
</evidence>
<evidence type="ECO:0000256" key="5">
    <source>
        <dbReference type="ARBA" id="ARBA00022729"/>
    </source>
</evidence>
<dbReference type="FunFam" id="3.10.50.10:FF:000004">
    <property type="entry name" value="Chitinase 5"/>
    <property type="match status" value="1"/>
</dbReference>
<keyword evidence="9" id="KW-0119">Carbohydrate metabolism</keyword>
<dbReference type="InterPro" id="IPR036508">
    <property type="entry name" value="Chitin-bd_dom_sf"/>
</dbReference>
<keyword evidence="8" id="KW-1015">Disulfide bond</keyword>
<reference evidence="16" key="1">
    <citation type="submission" date="2016-02" db="EMBL/GenBank/DDBJ databases">
        <authorList>
            <person name="Wen L."/>
            <person name="He K."/>
            <person name="Yang H."/>
        </authorList>
    </citation>
    <scope>NUCLEOTIDE SEQUENCE</scope>
    <source>
        <strain evidence="16">Cth25</strain>
    </source>
</reference>
<dbReference type="SUPFAM" id="SSF51445">
    <property type="entry name" value="(Trans)glycosidases"/>
    <property type="match status" value="1"/>
</dbReference>
<keyword evidence="10 12" id="KW-0326">Glycosidase</keyword>
<dbReference type="SMART" id="SM00636">
    <property type="entry name" value="Glyco_18"/>
    <property type="match status" value="1"/>
</dbReference>
<keyword evidence="4" id="KW-0147">Chitin-binding</keyword>
<dbReference type="Gene3D" id="2.170.140.10">
    <property type="entry name" value="Chitin binding domain"/>
    <property type="match status" value="1"/>
</dbReference>
<evidence type="ECO:0000259" key="14">
    <source>
        <dbReference type="PROSITE" id="PS50940"/>
    </source>
</evidence>
<organism evidence="16">
    <name type="scientific">Chrysomya megacephala</name>
    <name type="common">Oriental latrine fly</name>
    <name type="synonym">Musca megacephala</name>
    <dbReference type="NCBI Taxonomy" id="115424"/>
    <lineage>
        <taxon>Eukaryota</taxon>
        <taxon>Metazoa</taxon>
        <taxon>Ecdysozoa</taxon>
        <taxon>Arthropoda</taxon>
        <taxon>Hexapoda</taxon>
        <taxon>Insecta</taxon>
        <taxon>Pterygota</taxon>
        <taxon>Neoptera</taxon>
        <taxon>Endopterygota</taxon>
        <taxon>Diptera</taxon>
        <taxon>Brachycera</taxon>
        <taxon>Muscomorpha</taxon>
        <taxon>Oestroidea</taxon>
        <taxon>Calliphoridae</taxon>
        <taxon>Chrysomyinae</taxon>
        <taxon>Chrysomya</taxon>
    </lineage>
</organism>
<dbReference type="Gene3D" id="3.20.20.80">
    <property type="entry name" value="Glycosidases"/>
    <property type="match status" value="1"/>
</dbReference>
<dbReference type="GO" id="GO:0008061">
    <property type="term" value="F:chitin binding"/>
    <property type="evidence" value="ECO:0007669"/>
    <property type="project" value="UniProtKB-KW"/>
</dbReference>
<evidence type="ECO:0000256" key="8">
    <source>
        <dbReference type="ARBA" id="ARBA00023157"/>
    </source>
</evidence>
<dbReference type="PANTHER" id="PTHR11177:SF360">
    <property type="entry name" value="CHITINASE 4-RELATED"/>
    <property type="match status" value="1"/>
</dbReference>
<keyword evidence="6 12" id="KW-0378">Hydrolase</keyword>
<evidence type="ECO:0000256" key="4">
    <source>
        <dbReference type="ARBA" id="ARBA00022669"/>
    </source>
</evidence>
<evidence type="ECO:0000256" key="11">
    <source>
        <dbReference type="ARBA" id="ARBA00023326"/>
    </source>
</evidence>
<dbReference type="InterPro" id="IPR001579">
    <property type="entry name" value="Glyco_hydro_18_chit_AS"/>
</dbReference>
<sequence>MFIKCLILTILCIIWQHTTVVASERKNVVCYHGTWSTYRSSLGKFDVDKDIDPFLCTHLMYAFFGIEETGELRIIDPYLDLEDNYGRGNIKKFNALKLKNPTLKTMVAVGGWNEGSKKFSIVAADPGKRARFVQSVVQFIQRHGFDGLDLDWEYPNQRHKLTNNDRENYLIWLRELKEGLEPFGYILSAAVGSAEFSAELSYNIPEMVKYLDLINVMAYDLHGPWDPVVGINAPLYAGPLDTTERAKQFNFDAIAKYWINQGAPREKLVMGVPFYGRSFTLADPNNHAVGAPHIGRGLAGQYSVEPGVIGYNELCEIFQNQQGLWHQEWEPSQMVPFAYYGRQWIGYENEKSLALKVDYVKKENLGGIMIWSIESDDFKGVCSKKRYPLLSLINEMLFGKIQSDLIGKRPAAYIPIQQVANVIASTQTLSTNIQCQGKNGYVRDPKNCGKFYFCDNGEVFSFNCPSSLYFDLKSLNCNYSYLVDCKSE</sequence>
<evidence type="ECO:0000313" key="16">
    <source>
        <dbReference type="EMBL" id="ARA90555.1"/>
    </source>
</evidence>
<dbReference type="InterPro" id="IPR029070">
    <property type="entry name" value="Chitinase_insertion_sf"/>
</dbReference>
<feature type="domain" description="GH18" evidence="15">
    <location>
        <begin position="26"/>
        <end position="400"/>
    </location>
</feature>
<dbReference type="GO" id="GO:0006032">
    <property type="term" value="P:chitin catabolic process"/>
    <property type="evidence" value="ECO:0007669"/>
    <property type="project" value="UniProtKB-KW"/>
</dbReference>
<evidence type="ECO:0000256" key="9">
    <source>
        <dbReference type="ARBA" id="ARBA00023277"/>
    </source>
</evidence>
<comment type="catalytic activity">
    <reaction evidence="1">
        <text>Random endo-hydrolysis of N-acetyl-beta-D-glucosaminide (1-&gt;4)-beta-linkages in chitin and chitodextrins.</text>
        <dbReference type="EC" id="3.2.1.14"/>
    </reaction>
</comment>
<dbReference type="SUPFAM" id="SSF57625">
    <property type="entry name" value="Invertebrate chitin-binding proteins"/>
    <property type="match status" value="1"/>
</dbReference>
<feature type="signal peptide" evidence="13">
    <location>
        <begin position="1"/>
        <end position="22"/>
    </location>
</feature>
<dbReference type="InterPro" id="IPR001223">
    <property type="entry name" value="Glyco_hydro18_cat"/>
</dbReference>
<evidence type="ECO:0000256" key="2">
    <source>
        <dbReference type="ARBA" id="ARBA00009121"/>
    </source>
</evidence>
<evidence type="ECO:0000256" key="3">
    <source>
        <dbReference type="ARBA" id="ARBA00012729"/>
    </source>
</evidence>
<evidence type="ECO:0000256" key="13">
    <source>
        <dbReference type="SAM" id="SignalP"/>
    </source>
</evidence>
<evidence type="ECO:0000256" key="12">
    <source>
        <dbReference type="RuleBase" id="RU000489"/>
    </source>
</evidence>
<dbReference type="SMART" id="SM00494">
    <property type="entry name" value="ChtBD2"/>
    <property type="match status" value="1"/>
</dbReference>
<name>A0A2P0PAT3_CHRMG</name>
<proteinExistence type="evidence at transcript level"/>
<comment type="similarity">
    <text evidence="2">Belongs to the glycosyl hydrolase 18 family. Chitinase class II subfamily.</text>
</comment>
<dbReference type="GO" id="GO:0000272">
    <property type="term" value="P:polysaccharide catabolic process"/>
    <property type="evidence" value="ECO:0007669"/>
    <property type="project" value="UniProtKB-KW"/>
</dbReference>
<dbReference type="InterPro" id="IPR002557">
    <property type="entry name" value="Chitin-bd_dom"/>
</dbReference>
<dbReference type="EMBL" id="KU739378">
    <property type="protein sequence ID" value="ARA90555.1"/>
    <property type="molecule type" value="mRNA"/>
</dbReference>
<accession>A0A2P0PAT3</accession>
<dbReference type="Gene3D" id="3.10.50.10">
    <property type="match status" value="1"/>
</dbReference>
<dbReference type="InterPro" id="IPR050314">
    <property type="entry name" value="Glycosyl_Hydrlase_18"/>
</dbReference>